<feature type="compositionally biased region" description="Basic and acidic residues" evidence="1">
    <location>
        <begin position="913"/>
        <end position="932"/>
    </location>
</feature>
<evidence type="ECO:0000313" key="4">
    <source>
        <dbReference type="RefSeq" id="XP_015187260.1"/>
    </source>
</evidence>
<feature type="compositionally biased region" description="Basic and acidic residues" evidence="1">
    <location>
        <begin position="945"/>
        <end position="963"/>
    </location>
</feature>
<dbReference type="SUPFAM" id="SSF63748">
    <property type="entry name" value="Tudor/PWWP/MBT"/>
    <property type="match status" value="5"/>
</dbReference>
<dbReference type="InterPro" id="IPR035437">
    <property type="entry name" value="SNase_OB-fold_sf"/>
</dbReference>
<dbReference type="Pfam" id="PF00567">
    <property type="entry name" value="TUDOR"/>
    <property type="match status" value="5"/>
</dbReference>
<dbReference type="InterPro" id="IPR002999">
    <property type="entry name" value="Tudor"/>
</dbReference>
<proteinExistence type="predicted"/>
<feature type="compositionally biased region" description="Basic and acidic residues" evidence="1">
    <location>
        <begin position="862"/>
        <end position="874"/>
    </location>
</feature>
<organism evidence="3 4">
    <name type="scientific">Polistes dominula</name>
    <name type="common">European paper wasp</name>
    <name type="synonym">Vespa dominula</name>
    <dbReference type="NCBI Taxonomy" id="743375"/>
    <lineage>
        <taxon>Eukaryota</taxon>
        <taxon>Metazoa</taxon>
        <taxon>Ecdysozoa</taxon>
        <taxon>Arthropoda</taxon>
        <taxon>Hexapoda</taxon>
        <taxon>Insecta</taxon>
        <taxon>Pterygota</taxon>
        <taxon>Neoptera</taxon>
        <taxon>Endopterygota</taxon>
        <taxon>Hymenoptera</taxon>
        <taxon>Apocrita</taxon>
        <taxon>Aculeata</taxon>
        <taxon>Vespoidea</taxon>
        <taxon>Vespidae</taxon>
        <taxon>Polistinae</taxon>
        <taxon>Polistini</taxon>
        <taxon>Polistes</taxon>
    </lineage>
</organism>
<reference evidence="4" key="1">
    <citation type="submission" date="2025-08" db="UniProtKB">
        <authorList>
            <consortium name="RefSeq"/>
        </authorList>
    </citation>
    <scope>IDENTIFICATION</scope>
    <source>
        <tissue evidence="4">Whole body</tissue>
    </source>
</reference>
<dbReference type="RefSeq" id="XP_015187260.1">
    <property type="nucleotide sequence ID" value="XM_015331774.1"/>
</dbReference>
<dbReference type="Gene3D" id="2.30.30.140">
    <property type="match status" value="5"/>
</dbReference>
<dbReference type="PANTHER" id="PTHR16442:SF1">
    <property type="entry name" value="RING FINGER PROTEIN 17"/>
    <property type="match status" value="1"/>
</dbReference>
<feature type="compositionally biased region" description="Acidic residues" evidence="1">
    <location>
        <begin position="1004"/>
        <end position="1043"/>
    </location>
</feature>
<feature type="region of interest" description="Disordered" evidence="1">
    <location>
        <begin position="862"/>
        <end position="897"/>
    </location>
</feature>
<feature type="compositionally biased region" description="Basic and acidic residues" evidence="1">
    <location>
        <begin position="984"/>
        <end position="1003"/>
    </location>
</feature>
<dbReference type="PROSITE" id="PS50304">
    <property type="entry name" value="TUDOR"/>
    <property type="match status" value="3"/>
</dbReference>
<dbReference type="CDD" id="cd20379">
    <property type="entry name" value="Tudor_dTUD-like"/>
    <property type="match status" value="1"/>
</dbReference>
<sequence length="1568" mass="182917">MNIGEIETSITQHFAYLHGVLQNIEKRMIDRLYKRNNKCDEGNIMKIESQLKSHYKLIKDVLAIATNAVSQHIQEVDLQHIINQLKQITDVPFHLLSKTPINENKIIFETENSIVEALNKHCKLEIPSIPELSLVRTESLPENYQIEPLDEKITIPEFSQLKKLLDNCNSSASVSEVSNQSKSARRVKILKIIDPTHFYVQNVSDQSAYEKLSNDIQLYSHEAICPPTYLIRVNEMFMVCHYFDKMKLEKKWYRGVIQKIENVGTEIHYNVLFIDIGHLESHVSIDRIRVIPKKFLLIPAYAIKCSLYGISPVNDSYNKAAIKIFRKFVQKNKIYMMYVMHTTDSVSHVDLHADNSVGEESFSVRNNMIFSNCGVTATESIHPLDQYIQIDLFPKQHTFFYEDLTINKKTIVKVQHINSNLIYVTKFEDGENFNNVLMKEMNNYFNENSDNTEIKRFCSKGDVCAFSISKSWYRGLVVNINSNSQITVFSVDYGFITLIKNIKNIRELPEFFRSSKAQAIKISLVNIKPSNNLKKWSSDTYRFIRQNLHLKIVIIIPVEIKKDIYQAHLYIDDYSFNTRLVDEGYAVFINPNLICQSSKTKYCPTTKSVMEGLRLSLDEQEYEGTSKLMMIEPDPFKVSIQIHKSVSPNCIYVSDMLRMKAKTEFMSKLNDFYWKYHPSQMKVWTKDSLCVVYYEKEKCYFRGYILKILTTEKALVSFYDVAIEEEIPIKYIKPLHPMFHKESAFVFKIKLAGLLPCGGTEVWPILSCQKLFDILHENQHVPFYITLAEKIKNNEEILVELWMKKSIAVGPLSPDRIEIISVNKMLVESGLALPIKGYNAEKEKILAIEFMRQLLKTQITHEDEANNVESDDKNMSSSMEESNQLDDIPMSSNLEKIEKEKVNIRKIEDIKSEKDNEDDKKQNKLDEKKDLSSEEEEEEEYEEVENIRKDIEDEVCHDKDEIKNAINNNVKMEVEDESNNKSQNELKDLEDNSTFREENKDVEKDEDEDEDVDVDVDVDEDEDEDEDEEDEDEDEDEEYDEEEGNNKKEHKFMLNNINKSKKSDLIDWLPALPLKNKTFIGIPTNVDYSANIYLHCKKQGKKTLQYIESILSEYCQKVKVKACDKKWKKGDICIAQYHANNLWYRAKVLAVLNENTVEVQFVDYGNVEECKIGCLKKKVMLNNIPIQSVKCVVEGLIPANGKWKIEDLDKIHLLLVEKECKVTVLEEKDTHLVVSITILEPTRCNLLYYIIHKLGIDLASDPTYSDHFKLSQRIQSPIFSKSIRDIINSNTTFKIKTDHTMVKKVNGSTNYNYLMKKIDYFLDNSDSDEEVKTNINEIDLSSPLRKLFFENNGYQYVPMIIPEDIDTFEVNLCYNKSLTTYYVQLNKNVELKVLNDYYNQYNLLIENLQKEAPKQPLLQNLVSNTPCCSLFSDNIWYRCLIKEVIKTKNPNKVLVHLCYVDYGNDEQRIITLEKCDLRIMKKEWFTLPIFAIKCQLWNIDVDDSTETSKMVNEQMNQKYNTTITLKIKERHENILFVELYTDKNCTELIYSSLIDDGYFQFKEEILKD</sequence>
<accession>A0ABM1J472</accession>
<evidence type="ECO:0000313" key="3">
    <source>
        <dbReference type="Proteomes" id="UP000694924"/>
    </source>
</evidence>
<dbReference type="PANTHER" id="PTHR16442">
    <property type="entry name" value="RING FINGER PROTEIN 17"/>
    <property type="match status" value="1"/>
</dbReference>
<evidence type="ECO:0000259" key="2">
    <source>
        <dbReference type="PROSITE" id="PS50304"/>
    </source>
</evidence>
<dbReference type="Proteomes" id="UP000694924">
    <property type="component" value="Unplaced"/>
</dbReference>
<feature type="domain" description="Tudor" evidence="2">
    <location>
        <begin position="683"/>
        <end position="742"/>
    </location>
</feature>
<evidence type="ECO:0000256" key="1">
    <source>
        <dbReference type="SAM" id="MobiDB-lite"/>
    </source>
</evidence>
<protein>
    <submittedName>
        <fullName evidence="4">Uncharacterized protein LOC107072113</fullName>
    </submittedName>
</protein>
<keyword evidence="3" id="KW-1185">Reference proteome</keyword>
<dbReference type="GeneID" id="107072113"/>
<feature type="domain" description="Tudor" evidence="2">
    <location>
        <begin position="1126"/>
        <end position="1185"/>
    </location>
</feature>
<dbReference type="SMART" id="SM00333">
    <property type="entry name" value="TUDOR"/>
    <property type="match status" value="5"/>
</dbReference>
<feature type="domain" description="Tudor" evidence="2">
    <location>
        <begin position="457"/>
        <end position="514"/>
    </location>
</feature>
<name>A0ABM1J472_POLDO</name>
<dbReference type="Gene3D" id="2.40.50.90">
    <property type="match status" value="5"/>
</dbReference>
<feature type="region of interest" description="Disordered" evidence="1">
    <location>
        <begin position="913"/>
        <end position="1051"/>
    </location>
</feature>
<feature type="compositionally biased region" description="Acidic residues" evidence="1">
    <location>
        <begin position="933"/>
        <end position="944"/>
    </location>
</feature>
<gene>
    <name evidence="4" type="primary">LOC107072113</name>
</gene>